<accession>A0A3N6LT84</accession>
<dbReference type="Proteomes" id="UP000273828">
    <property type="component" value="Unassembled WGS sequence"/>
</dbReference>
<keyword evidence="3" id="KW-1185">Reference proteome</keyword>
<organism evidence="2 3">
    <name type="scientific">Natrarchaeobius halalkaliphilus</name>
    <dbReference type="NCBI Taxonomy" id="1679091"/>
    <lineage>
        <taxon>Archaea</taxon>
        <taxon>Methanobacteriati</taxon>
        <taxon>Methanobacteriota</taxon>
        <taxon>Stenosarchaea group</taxon>
        <taxon>Halobacteria</taxon>
        <taxon>Halobacteriales</taxon>
        <taxon>Natrialbaceae</taxon>
        <taxon>Natrarchaeobius</taxon>
    </lineage>
</organism>
<dbReference type="Pfam" id="PF26404">
    <property type="entry name" value="DUF8102"/>
    <property type="match status" value="1"/>
</dbReference>
<gene>
    <name evidence="2" type="ORF">EA462_03295</name>
</gene>
<dbReference type="InterPro" id="IPR058415">
    <property type="entry name" value="DUF8102"/>
</dbReference>
<feature type="domain" description="Domain of unknown function" evidence="1">
    <location>
        <begin position="8"/>
        <end position="178"/>
    </location>
</feature>
<dbReference type="RefSeq" id="WP_124177129.1">
    <property type="nucleotide sequence ID" value="NZ_REFY01000001.1"/>
</dbReference>
<dbReference type="OrthoDB" id="193906at2157"/>
<dbReference type="EMBL" id="REFY01000001">
    <property type="protein sequence ID" value="RQG93233.1"/>
    <property type="molecule type" value="Genomic_DNA"/>
</dbReference>
<proteinExistence type="predicted"/>
<evidence type="ECO:0000313" key="2">
    <source>
        <dbReference type="EMBL" id="RQG93233.1"/>
    </source>
</evidence>
<evidence type="ECO:0000259" key="1">
    <source>
        <dbReference type="Pfam" id="PF26404"/>
    </source>
</evidence>
<name>A0A3N6LT84_9EURY</name>
<comment type="caution">
    <text evidence="2">The sequence shown here is derived from an EMBL/GenBank/DDBJ whole genome shotgun (WGS) entry which is preliminary data.</text>
</comment>
<sequence length="190" mass="21967">MTGRKNAMLTTEDRRWLTGEKSYEGEHAKQQRYQRRRDIRERVYNSLLDFTILFEYLEADEREKLFGTAGTKQTTLTDDRKLSNGVRDAFAFLLYSTGIDARLGTDANRPSPVADQLLTEAFHRVGRRESVLVQNVDIDIDVVELPRESLLEDLAAGNELSSHELKILLESEDVDTREVQEHIRRQVLDE</sequence>
<evidence type="ECO:0000313" key="3">
    <source>
        <dbReference type="Proteomes" id="UP000273828"/>
    </source>
</evidence>
<protein>
    <recommendedName>
        <fullName evidence="1">Domain of unknown function domain-containing protein</fullName>
    </recommendedName>
</protein>
<reference evidence="2 3" key="1">
    <citation type="submission" date="2018-10" db="EMBL/GenBank/DDBJ databases">
        <title>Natrarchaeobius chitinivorans gen. nov., sp. nov., and Natrarchaeobius haloalkaliphilus sp. nov., alkaliphilic, chitin-utilizing haloarchaea from hypersaline alkaline lakes.</title>
        <authorList>
            <person name="Sorokin D.Y."/>
            <person name="Elcheninov A.G."/>
            <person name="Kostrikina N.A."/>
            <person name="Bale N.J."/>
            <person name="Sinninghe Damste J.S."/>
            <person name="Khijniak T.V."/>
            <person name="Kublanov I.V."/>
            <person name="Toshchakov S.V."/>
        </authorList>
    </citation>
    <scope>NUCLEOTIDE SEQUENCE [LARGE SCALE GENOMIC DNA]</scope>
    <source>
        <strain evidence="2 3">AArcht-Sl</strain>
    </source>
</reference>
<dbReference type="AlphaFoldDB" id="A0A3N6LT84"/>